<evidence type="ECO:0000256" key="2">
    <source>
        <dbReference type="SAM" id="Phobius"/>
    </source>
</evidence>
<protein>
    <submittedName>
        <fullName evidence="3">Uncharacterized protein</fullName>
    </submittedName>
</protein>
<feature type="compositionally biased region" description="Low complexity" evidence="1">
    <location>
        <begin position="135"/>
        <end position="150"/>
    </location>
</feature>
<feature type="transmembrane region" description="Helical" evidence="2">
    <location>
        <begin position="75"/>
        <end position="96"/>
    </location>
</feature>
<evidence type="ECO:0000313" key="4">
    <source>
        <dbReference type="Proteomes" id="UP001208570"/>
    </source>
</evidence>
<keyword evidence="2" id="KW-0472">Membrane</keyword>
<gene>
    <name evidence="3" type="ORF">LSH36_188g06020</name>
</gene>
<feature type="compositionally biased region" description="Polar residues" evidence="1">
    <location>
        <begin position="151"/>
        <end position="160"/>
    </location>
</feature>
<proteinExistence type="predicted"/>
<keyword evidence="2" id="KW-0812">Transmembrane</keyword>
<dbReference type="Proteomes" id="UP001208570">
    <property type="component" value="Unassembled WGS sequence"/>
</dbReference>
<name>A0AAD9JSW2_9ANNE</name>
<evidence type="ECO:0000313" key="3">
    <source>
        <dbReference type="EMBL" id="KAK2157605.1"/>
    </source>
</evidence>
<keyword evidence="2" id="KW-1133">Transmembrane helix</keyword>
<comment type="caution">
    <text evidence="3">The sequence shown here is derived from an EMBL/GenBank/DDBJ whole genome shotgun (WGS) entry which is preliminary data.</text>
</comment>
<feature type="region of interest" description="Disordered" evidence="1">
    <location>
        <begin position="110"/>
        <end position="160"/>
    </location>
</feature>
<reference evidence="3" key="1">
    <citation type="journal article" date="2023" name="Mol. Biol. Evol.">
        <title>Third-Generation Sequencing Reveals the Adaptive Role of the Epigenome in Three Deep-Sea Polychaetes.</title>
        <authorList>
            <person name="Perez M."/>
            <person name="Aroh O."/>
            <person name="Sun Y."/>
            <person name="Lan Y."/>
            <person name="Juniper S.K."/>
            <person name="Young C.R."/>
            <person name="Angers B."/>
            <person name="Qian P.Y."/>
        </authorList>
    </citation>
    <scope>NUCLEOTIDE SEQUENCE</scope>
    <source>
        <strain evidence="3">P08H-3</strain>
    </source>
</reference>
<keyword evidence="4" id="KW-1185">Reference proteome</keyword>
<dbReference type="AlphaFoldDB" id="A0AAD9JSW2"/>
<evidence type="ECO:0000256" key="1">
    <source>
        <dbReference type="SAM" id="MobiDB-lite"/>
    </source>
</evidence>
<accession>A0AAD9JSW2</accession>
<organism evidence="3 4">
    <name type="scientific">Paralvinella palmiformis</name>
    <dbReference type="NCBI Taxonomy" id="53620"/>
    <lineage>
        <taxon>Eukaryota</taxon>
        <taxon>Metazoa</taxon>
        <taxon>Spiralia</taxon>
        <taxon>Lophotrochozoa</taxon>
        <taxon>Annelida</taxon>
        <taxon>Polychaeta</taxon>
        <taxon>Sedentaria</taxon>
        <taxon>Canalipalpata</taxon>
        <taxon>Terebellida</taxon>
        <taxon>Terebelliformia</taxon>
        <taxon>Alvinellidae</taxon>
        <taxon>Paralvinella</taxon>
    </lineage>
</organism>
<sequence>MMNRKCDWDSFAEPLTGGKTCTNCILVCHPVYQTPHLCQQYCPDYLEAISTSFLPFSVTPSSIHNDNIIVHPTTVYIILTLVIVILACLYLVSWRFHKKIYKGRGKKQHKKDCKDVEDGPLMGDDTKRKTVSPKSNASSSGACSGQSSNQFVTPRTSSSENDLISCDKLATGLTTGGDATRRLASGVSLGNKSVMGSTTPKRSNLDSESRVCYATDSGLTSNCSAMNISIASKRMQTGSTAPFYISLQSRRTNMLEHYDGSMQTSAISWQYVMSAYDAINCNLHEMNWIVGCILSYNKIQVVVDQERASDETQLHNHIKNIIPENIPSEVYQLTFNTPSLRTRCGQYGTGCMIINDRGMSAKVTLLALSVNQITNVTEVFAFTVAHLLKEGDKCQLQCNCSSKIIHQEDATCLGHIDTVKEEVVHNIKHKLYDLSLLRIPAVTSLDNACRFIAKGRQITFDIDVQKCDIFPHTMMSGRKVLIFADHSSTPIAGCIDDEAVFTCVTNLSRKQQVINLIQIKCIDTNKSFDIGGISGSLVAWHPDYNCDDDEVIRVDAFAFIVGTNVANPQKAFALLLWEQMRKLFQNNKSLAHLEKSIAFKSTPLSDTGFYSKCDY</sequence>
<dbReference type="EMBL" id="JAODUP010000188">
    <property type="protein sequence ID" value="KAK2157605.1"/>
    <property type="molecule type" value="Genomic_DNA"/>
</dbReference>